<name>A0A2V2N2B5_9EURY</name>
<evidence type="ECO:0000259" key="2">
    <source>
        <dbReference type="Pfam" id="PF00857"/>
    </source>
</evidence>
<evidence type="ECO:0000256" key="1">
    <source>
        <dbReference type="ARBA" id="ARBA00022801"/>
    </source>
</evidence>
<evidence type="ECO:0000313" key="3">
    <source>
        <dbReference type="EMBL" id="PWR74434.1"/>
    </source>
</evidence>
<dbReference type="EMBL" id="QGMY01000002">
    <property type="protein sequence ID" value="PWR74434.1"/>
    <property type="molecule type" value="Genomic_DNA"/>
</dbReference>
<dbReference type="Gene3D" id="3.40.50.850">
    <property type="entry name" value="Isochorismatase-like"/>
    <property type="match status" value="1"/>
</dbReference>
<protein>
    <submittedName>
        <fullName evidence="3">Cysteine hydrolase</fullName>
    </submittedName>
</protein>
<dbReference type="OrthoDB" id="9194at2157"/>
<feature type="domain" description="Isochorismatase-like" evidence="2">
    <location>
        <begin position="3"/>
        <end position="144"/>
    </location>
</feature>
<evidence type="ECO:0000313" key="4">
    <source>
        <dbReference type="Proteomes" id="UP000245657"/>
    </source>
</evidence>
<proteinExistence type="predicted"/>
<dbReference type="InterPro" id="IPR000868">
    <property type="entry name" value="Isochorismatase-like_dom"/>
</dbReference>
<keyword evidence="4" id="KW-1185">Reference proteome</keyword>
<dbReference type="Pfam" id="PF00857">
    <property type="entry name" value="Isochorismatase"/>
    <property type="match status" value="1"/>
</dbReference>
<reference evidence="3 4" key="1">
    <citation type="submission" date="2018-05" db="EMBL/GenBank/DDBJ databases">
        <title>Draft genome of Methanospirillum lacunae Ki8-1.</title>
        <authorList>
            <person name="Dueholm M.S."/>
            <person name="Nielsen P.H."/>
            <person name="Bakmann L.F."/>
            <person name="Otzen D.E."/>
        </authorList>
    </citation>
    <scope>NUCLEOTIDE SEQUENCE [LARGE SCALE GENOMIC DNA]</scope>
    <source>
        <strain evidence="3 4">Ki8-1</strain>
    </source>
</reference>
<dbReference type="GeneID" id="97549826"/>
<dbReference type="PANTHER" id="PTHR43540">
    <property type="entry name" value="PEROXYUREIDOACRYLATE/UREIDOACRYLATE AMIDOHYDROLASE-RELATED"/>
    <property type="match status" value="1"/>
</dbReference>
<dbReference type="InterPro" id="IPR036380">
    <property type="entry name" value="Isochorismatase-like_sf"/>
</dbReference>
<keyword evidence="1 3" id="KW-0378">Hydrolase</keyword>
<dbReference type="Proteomes" id="UP000245657">
    <property type="component" value="Unassembled WGS sequence"/>
</dbReference>
<dbReference type="InterPro" id="IPR050272">
    <property type="entry name" value="Isochorismatase-like_hydrls"/>
</dbReference>
<accession>A0A2V2N2B5</accession>
<dbReference type="CDD" id="cd01014">
    <property type="entry name" value="nicotinamidase_related"/>
    <property type="match status" value="1"/>
</dbReference>
<organism evidence="3 4">
    <name type="scientific">Methanospirillum lacunae</name>
    <dbReference type="NCBI Taxonomy" id="668570"/>
    <lineage>
        <taxon>Archaea</taxon>
        <taxon>Methanobacteriati</taxon>
        <taxon>Methanobacteriota</taxon>
        <taxon>Stenosarchaea group</taxon>
        <taxon>Methanomicrobia</taxon>
        <taxon>Methanomicrobiales</taxon>
        <taxon>Methanospirillaceae</taxon>
        <taxon>Methanospirillum</taxon>
    </lineage>
</organism>
<gene>
    <name evidence="3" type="ORF">DK846_04625</name>
</gene>
<dbReference type="GO" id="GO:0016787">
    <property type="term" value="F:hydrolase activity"/>
    <property type="evidence" value="ECO:0007669"/>
    <property type="project" value="UniProtKB-KW"/>
</dbReference>
<dbReference type="PANTHER" id="PTHR43540:SF1">
    <property type="entry name" value="ISOCHORISMATASE HYDROLASE"/>
    <property type="match status" value="1"/>
</dbReference>
<dbReference type="RefSeq" id="WP_109967713.1">
    <property type="nucleotide sequence ID" value="NZ_CP176093.1"/>
</dbReference>
<dbReference type="SUPFAM" id="SSF52499">
    <property type="entry name" value="Isochorismatase-like hydrolases"/>
    <property type="match status" value="1"/>
</dbReference>
<sequence length="184" mass="19900">MKSALILIDIQNDYFPGGKMELVGAENAGKNAGSLLNAARQNGILIIHVQHLSTMPDAPFFIPETQGVMIHNCVKPLPGEIVVQKNYPNSFRETNLQEILTKAGIENLVIGGMMTHMCVDATVRAAADLGYQCKLASDACATRDLIWGGETVPAKYVHMSFLSALSGVYAQVLLTADLIPQMKE</sequence>
<dbReference type="AlphaFoldDB" id="A0A2V2N2B5"/>
<comment type="caution">
    <text evidence="3">The sequence shown here is derived from an EMBL/GenBank/DDBJ whole genome shotgun (WGS) entry which is preliminary data.</text>
</comment>